<name>A0AC61R9A5_9FIRM</name>
<proteinExistence type="predicted"/>
<gene>
    <name evidence="1" type="ORF">E5336_02540</name>
</gene>
<accession>A0AC61R9A5</accession>
<evidence type="ECO:0000313" key="2">
    <source>
        <dbReference type="Proteomes" id="UP000308836"/>
    </source>
</evidence>
<organism evidence="1 2">
    <name type="scientific">Dubosiella muris</name>
    <dbReference type="NCBI Taxonomy" id="3038133"/>
    <lineage>
        <taxon>Bacteria</taxon>
        <taxon>Bacillati</taxon>
        <taxon>Bacillota</taxon>
        <taxon>Erysipelotrichia</taxon>
        <taxon>Erysipelotrichales</taxon>
        <taxon>Erysipelotrichaceae</taxon>
        <taxon>Dubosiella</taxon>
    </lineage>
</organism>
<comment type="caution">
    <text evidence="1">The sequence shown here is derived from an EMBL/GenBank/DDBJ whole genome shotgun (WGS) entry which is preliminary data.</text>
</comment>
<evidence type="ECO:0000313" key="1">
    <source>
        <dbReference type="EMBL" id="TGY66688.1"/>
    </source>
</evidence>
<dbReference type="EMBL" id="SRYG01000004">
    <property type="protein sequence ID" value="TGY66688.1"/>
    <property type="molecule type" value="Genomic_DNA"/>
</dbReference>
<reference evidence="1" key="1">
    <citation type="submission" date="2019-04" db="EMBL/GenBank/DDBJ databases">
        <title>Microbes associate with the intestines of laboratory mice.</title>
        <authorList>
            <person name="Navarre W."/>
            <person name="Wong E."/>
            <person name="Huang K."/>
            <person name="Tropini C."/>
            <person name="Ng K."/>
            <person name="Yu B."/>
        </authorList>
    </citation>
    <scope>NUCLEOTIDE SEQUENCE</scope>
    <source>
        <strain evidence="1">NM09_H32</strain>
    </source>
</reference>
<sequence length="451" mass="51217">MLKTGIQSFFIALVLDMVIFWILKKKGIVGNDRAKDWIDFTMIGWACMVALITLLPGSFMAATRSVAWQPFHTFWEVAQNGQYGALIQYTFNVWMFVPFGLFYPLAFPRNATWKRTLGTGVLIPCAIESVQFLCGRIFDIDDILANGFGVLIGYFAYKSAGSIVRFCRTRVFQWRMLGFCAFTIGLTLLVACLPALIQQEIRRQNILTFAYTHLKPTEIVLDQKPDTRRTTGVVYESRPVVGLERLEKSIQEQFGTDETFQAGEDVETSVLHGEDVDVYARACGKWLLMTKRQPKTAPLVDPDWNEEAKRWLYSFVPDTIPLGEPFIQTKEEKIAVEYPVEEIADDGLYFGTIHMELDPCGNLAMIRFDVVLGKEKEQVELLAPAETLAALKQTGTDVGDLTVRIGRIEPSYIFHEENNVLTPAWKWIGVEQNAYAREWDATMNALVEQKL</sequence>
<protein>
    <submittedName>
        <fullName evidence="1">VanZ family protein</fullName>
    </submittedName>
</protein>
<dbReference type="Proteomes" id="UP000308836">
    <property type="component" value="Unassembled WGS sequence"/>
</dbReference>
<keyword evidence="2" id="KW-1185">Reference proteome</keyword>